<proteinExistence type="predicted"/>
<keyword evidence="2" id="KW-1185">Reference proteome</keyword>
<evidence type="ECO:0000313" key="2">
    <source>
        <dbReference type="Proteomes" id="UP000659496"/>
    </source>
</evidence>
<dbReference type="Proteomes" id="UP000659496">
    <property type="component" value="Unassembled WGS sequence"/>
</dbReference>
<name>A0ABR8PGY5_9BACL</name>
<dbReference type="EMBL" id="JACSQY010000002">
    <property type="protein sequence ID" value="MBD7907432.1"/>
    <property type="molecule type" value="Genomic_DNA"/>
</dbReference>
<organism evidence="1 2">
    <name type="scientific">Sporosarcina gallistercoris</name>
    <dbReference type="NCBI Taxonomy" id="2762245"/>
    <lineage>
        <taxon>Bacteria</taxon>
        <taxon>Bacillati</taxon>
        <taxon>Bacillota</taxon>
        <taxon>Bacilli</taxon>
        <taxon>Bacillales</taxon>
        <taxon>Caryophanaceae</taxon>
        <taxon>Sporosarcina</taxon>
    </lineage>
</organism>
<protein>
    <recommendedName>
        <fullName evidence="3">DUF2188 domain-containing protein</fullName>
    </recommendedName>
</protein>
<evidence type="ECO:0008006" key="3">
    <source>
        <dbReference type="Google" id="ProtNLM"/>
    </source>
</evidence>
<reference evidence="1 2" key="1">
    <citation type="submission" date="2020-08" db="EMBL/GenBank/DDBJ databases">
        <title>A Genomic Blueprint of the Chicken Gut Microbiome.</title>
        <authorList>
            <person name="Gilroy R."/>
            <person name="Ravi A."/>
            <person name="Getino M."/>
            <person name="Pursley I."/>
            <person name="Horton D.L."/>
            <person name="Alikhan N.-F."/>
            <person name="Baker D."/>
            <person name="Gharbi K."/>
            <person name="Hall N."/>
            <person name="Watson M."/>
            <person name="Adriaenssens E.M."/>
            <person name="Foster-Nyarko E."/>
            <person name="Jarju S."/>
            <person name="Secka A."/>
            <person name="Antonio M."/>
            <person name="Oren A."/>
            <person name="Chaudhuri R."/>
            <person name="La Ragione R.M."/>
            <person name="Hildebrand F."/>
            <person name="Pallen M.J."/>
        </authorList>
    </citation>
    <scope>NUCLEOTIDE SEQUENCE [LARGE SCALE GENOMIC DNA]</scope>
    <source>
        <strain evidence="1 2">Sa3CUA8</strain>
    </source>
</reference>
<accession>A0ABR8PGY5</accession>
<comment type="caution">
    <text evidence="1">The sequence shown here is derived from an EMBL/GenBank/DDBJ whole genome shotgun (WGS) entry which is preliminary data.</text>
</comment>
<dbReference type="RefSeq" id="WP_191688604.1">
    <property type="nucleotide sequence ID" value="NZ_JACSQY010000002.1"/>
</dbReference>
<sequence>MPWTKDDYPDTFKNVGTDVRNKAIEIGNALLREGYEEGRAISIGLSQARETIEGNAEDRPHFEIRAREDDWVLKKKSASSVIYKEDTKSALLDKAKSYVTEHEGVLTVYRADGTKEQTLYE</sequence>
<gene>
    <name evidence="1" type="ORF">H9659_03670</name>
</gene>
<evidence type="ECO:0000313" key="1">
    <source>
        <dbReference type="EMBL" id="MBD7907432.1"/>
    </source>
</evidence>